<dbReference type="SUPFAM" id="SSF103473">
    <property type="entry name" value="MFS general substrate transporter"/>
    <property type="match status" value="1"/>
</dbReference>
<dbReference type="EMBL" id="JACQAY010000319">
    <property type="protein sequence ID" value="MBI3540498.1"/>
    <property type="molecule type" value="Genomic_DNA"/>
</dbReference>
<dbReference type="InterPro" id="IPR051125">
    <property type="entry name" value="ABC-4/HrtB_transporter"/>
</dbReference>
<evidence type="ECO:0000256" key="2">
    <source>
        <dbReference type="ARBA" id="ARBA00022475"/>
    </source>
</evidence>
<evidence type="ECO:0000256" key="5">
    <source>
        <dbReference type="ARBA" id="ARBA00023136"/>
    </source>
</evidence>
<comment type="subcellular location">
    <subcellularLocation>
        <location evidence="1">Cell membrane</location>
        <topology evidence="1">Multi-pass membrane protein</topology>
    </subcellularLocation>
</comment>
<organism evidence="8 9">
    <name type="scientific">Eiseniibacteriota bacterium</name>
    <dbReference type="NCBI Taxonomy" id="2212470"/>
    <lineage>
        <taxon>Bacteria</taxon>
        <taxon>Candidatus Eiseniibacteriota</taxon>
    </lineage>
</organism>
<keyword evidence="2" id="KW-1003">Cell membrane</keyword>
<dbReference type="InterPro" id="IPR036259">
    <property type="entry name" value="MFS_trans_sf"/>
</dbReference>
<feature type="transmembrane region" description="Helical" evidence="6">
    <location>
        <begin position="269"/>
        <end position="293"/>
    </location>
</feature>
<dbReference type="GO" id="GO:0005886">
    <property type="term" value="C:plasma membrane"/>
    <property type="evidence" value="ECO:0007669"/>
    <property type="project" value="UniProtKB-SubCell"/>
</dbReference>
<dbReference type="Pfam" id="PF02687">
    <property type="entry name" value="FtsX"/>
    <property type="match status" value="1"/>
</dbReference>
<sequence length="394" mass="42342">MNLLALVFVNLGRNKIRTALTLMSVMVALFLFCALRGVLDTLQESIKAGAETRLVVRNAVSLVQPLPQSYKPRLEAIPGVARVAKSNWFGGQDPNDAKGFFAQFAGDDDYIPIYNDDVEIVEASAAPGPVALPRGADPRLAAYYAEQTACIVGRELMTRKGWKLGQTITISGTIYPGDWPMTIRAVYRAKQKNFGEQTLLFHYTYLEQKGMGGSGLVGIYILQLADPQRAGDIAKTVDAMFLNSSFATLTESSQAFQAGFVSMYGNVPFLIGLLGIAVVFAILLVAANTMVMAMRERVSEFGVLKTLGFEDGTIFTMVLVEAAIITLGGGIVGALAAKYMLAGVNLGFLPPLTIYWSTIATGIVIALVIGAVSGLVPAWQASRLVIVDALRRVD</sequence>
<keyword evidence="4 6" id="KW-1133">Transmembrane helix</keyword>
<feature type="transmembrane region" description="Helical" evidence="6">
    <location>
        <begin position="314"/>
        <end position="341"/>
    </location>
</feature>
<dbReference type="PANTHER" id="PTHR43738:SF3">
    <property type="entry name" value="ABC TRANSPORTER PERMEASE"/>
    <property type="match status" value="1"/>
</dbReference>
<name>A0A9D6LCB8_UNCEI</name>
<dbReference type="AlphaFoldDB" id="A0A9D6LCB8"/>
<evidence type="ECO:0000313" key="8">
    <source>
        <dbReference type="EMBL" id="MBI3540498.1"/>
    </source>
</evidence>
<evidence type="ECO:0000256" key="6">
    <source>
        <dbReference type="SAM" id="Phobius"/>
    </source>
</evidence>
<dbReference type="Proteomes" id="UP000807850">
    <property type="component" value="Unassembled WGS sequence"/>
</dbReference>
<dbReference type="InterPro" id="IPR003838">
    <property type="entry name" value="ABC3_permease_C"/>
</dbReference>
<proteinExistence type="predicted"/>
<keyword evidence="3 6" id="KW-0812">Transmembrane</keyword>
<feature type="transmembrane region" description="Helical" evidence="6">
    <location>
        <begin position="20"/>
        <end position="39"/>
    </location>
</feature>
<gene>
    <name evidence="8" type="ORF">HY076_09520</name>
</gene>
<accession>A0A9D6LCB8</accession>
<protein>
    <submittedName>
        <fullName evidence="8">FtsX-like permease family protein</fullName>
    </submittedName>
</protein>
<evidence type="ECO:0000313" key="9">
    <source>
        <dbReference type="Proteomes" id="UP000807850"/>
    </source>
</evidence>
<reference evidence="8" key="1">
    <citation type="submission" date="2020-07" db="EMBL/GenBank/DDBJ databases">
        <title>Huge and variable diversity of episymbiotic CPR bacteria and DPANN archaea in groundwater ecosystems.</title>
        <authorList>
            <person name="He C.Y."/>
            <person name="Keren R."/>
            <person name="Whittaker M."/>
            <person name="Farag I.F."/>
            <person name="Doudna J."/>
            <person name="Cate J.H.D."/>
            <person name="Banfield J.F."/>
        </authorList>
    </citation>
    <scope>NUCLEOTIDE SEQUENCE</scope>
    <source>
        <strain evidence="8">NC_groundwater_928_Pr1_S-0.2um_72_17</strain>
    </source>
</reference>
<evidence type="ECO:0000256" key="4">
    <source>
        <dbReference type="ARBA" id="ARBA00022989"/>
    </source>
</evidence>
<comment type="caution">
    <text evidence="8">The sequence shown here is derived from an EMBL/GenBank/DDBJ whole genome shotgun (WGS) entry which is preliminary data.</text>
</comment>
<keyword evidence="5 6" id="KW-0472">Membrane</keyword>
<feature type="domain" description="ABC3 transporter permease C-terminal" evidence="7">
    <location>
        <begin position="274"/>
        <end position="384"/>
    </location>
</feature>
<feature type="transmembrane region" description="Helical" evidence="6">
    <location>
        <begin position="353"/>
        <end position="376"/>
    </location>
</feature>
<evidence type="ECO:0000259" key="7">
    <source>
        <dbReference type="Pfam" id="PF02687"/>
    </source>
</evidence>
<dbReference type="PANTHER" id="PTHR43738">
    <property type="entry name" value="ABC TRANSPORTER, MEMBRANE PROTEIN"/>
    <property type="match status" value="1"/>
</dbReference>
<evidence type="ECO:0000256" key="1">
    <source>
        <dbReference type="ARBA" id="ARBA00004651"/>
    </source>
</evidence>
<evidence type="ECO:0000256" key="3">
    <source>
        <dbReference type="ARBA" id="ARBA00022692"/>
    </source>
</evidence>